<dbReference type="EMBL" id="MU006226">
    <property type="protein sequence ID" value="KAF2826270.1"/>
    <property type="molecule type" value="Genomic_DNA"/>
</dbReference>
<feature type="region of interest" description="Disordered" evidence="1">
    <location>
        <begin position="22"/>
        <end position="44"/>
    </location>
</feature>
<dbReference type="Proteomes" id="UP000799424">
    <property type="component" value="Unassembled WGS sequence"/>
</dbReference>
<sequence>MLRTRAHVLVFRYENASLDGARLDRHEPDGRGETDAAASPTCSLSGRVDTASDGLPCQSVRLEHSRRRLLVRRADWLRFRHGLRATLHVKEKVDAIEMRGVSLCIFLYTL</sequence>
<accession>A0A6A6ZYY6</accession>
<evidence type="ECO:0000256" key="1">
    <source>
        <dbReference type="SAM" id="MobiDB-lite"/>
    </source>
</evidence>
<name>A0A6A6ZYY6_9PLEO</name>
<protein>
    <submittedName>
        <fullName evidence="2">Uncharacterized protein</fullName>
    </submittedName>
</protein>
<gene>
    <name evidence="2" type="ORF">CC86DRAFT_27464</name>
</gene>
<feature type="compositionally biased region" description="Basic and acidic residues" evidence="1">
    <location>
        <begin position="22"/>
        <end position="34"/>
    </location>
</feature>
<reference evidence="2" key="1">
    <citation type="journal article" date="2020" name="Stud. Mycol.">
        <title>101 Dothideomycetes genomes: a test case for predicting lifestyles and emergence of pathogens.</title>
        <authorList>
            <person name="Haridas S."/>
            <person name="Albert R."/>
            <person name="Binder M."/>
            <person name="Bloem J."/>
            <person name="Labutti K."/>
            <person name="Salamov A."/>
            <person name="Andreopoulos B."/>
            <person name="Baker S."/>
            <person name="Barry K."/>
            <person name="Bills G."/>
            <person name="Bluhm B."/>
            <person name="Cannon C."/>
            <person name="Castanera R."/>
            <person name="Culley D."/>
            <person name="Daum C."/>
            <person name="Ezra D."/>
            <person name="Gonzalez J."/>
            <person name="Henrissat B."/>
            <person name="Kuo A."/>
            <person name="Liang C."/>
            <person name="Lipzen A."/>
            <person name="Lutzoni F."/>
            <person name="Magnuson J."/>
            <person name="Mondo S."/>
            <person name="Nolan M."/>
            <person name="Ohm R."/>
            <person name="Pangilinan J."/>
            <person name="Park H.-J."/>
            <person name="Ramirez L."/>
            <person name="Alfaro M."/>
            <person name="Sun H."/>
            <person name="Tritt A."/>
            <person name="Yoshinaga Y."/>
            <person name="Zwiers L.-H."/>
            <person name="Turgeon B."/>
            <person name="Goodwin S."/>
            <person name="Spatafora J."/>
            <person name="Crous P."/>
            <person name="Grigoriev I."/>
        </authorList>
    </citation>
    <scope>NUCLEOTIDE SEQUENCE</scope>
    <source>
        <strain evidence="2">CBS 113818</strain>
    </source>
</reference>
<keyword evidence="3" id="KW-1185">Reference proteome</keyword>
<dbReference type="AlphaFoldDB" id="A0A6A6ZYY6"/>
<proteinExistence type="predicted"/>
<evidence type="ECO:0000313" key="2">
    <source>
        <dbReference type="EMBL" id="KAF2826270.1"/>
    </source>
</evidence>
<evidence type="ECO:0000313" key="3">
    <source>
        <dbReference type="Proteomes" id="UP000799424"/>
    </source>
</evidence>
<organism evidence="2 3">
    <name type="scientific">Ophiobolus disseminans</name>
    <dbReference type="NCBI Taxonomy" id="1469910"/>
    <lineage>
        <taxon>Eukaryota</taxon>
        <taxon>Fungi</taxon>
        <taxon>Dikarya</taxon>
        <taxon>Ascomycota</taxon>
        <taxon>Pezizomycotina</taxon>
        <taxon>Dothideomycetes</taxon>
        <taxon>Pleosporomycetidae</taxon>
        <taxon>Pleosporales</taxon>
        <taxon>Pleosporineae</taxon>
        <taxon>Phaeosphaeriaceae</taxon>
        <taxon>Ophiobolus</taxon>
    </lineage>
</organism>